<dbReference type="RefSeq" id="WP_217066673.1">
    <property type="nucleotide sequence ID" value="NZ_JAHQCS010000100.1"/>
</dbReference>
<keyword evidence="4 6" id="KW-1133">Transmembrane helix</keyword>
<name>A0ABS6JFQ1_9BACI</name>
<dbReference type="InterPro" id="IPR052027">
    <property type="entry name" value="PspC"/>
</dbReference>
<keyword evidence="9" id="KW-1185">Reference proteome</keyword>
<feature type="domain" description="Phage shock protein PspC N-terminal" evidence="7">
    <location>
        <begin position="5"/>
        <end position="57"/>
    </location>
</feature>
<evidence type="ECO:0000313" key="8">
    <source>
        <dbReference type="EMBL" id="MBU9712495.1"/>
    </source>
</evidence>
<comment type="subcellular location">
    <subcellularLocation>
        <location evidence="1">Cell membrane</location>
        <topology evidence="1">Single-pass membrane protein</topology>
    </subcellularLocation>
</comment>
<dbReference type="PANTHER" id="PTHR33885:SF3">
    <property type="entry name" value="PHAGE SHOCK PROTEIN C"/>
    <property type="match status" value="1"/>
</dbReference>
<evidence type="ECO:0000256" key="3">
    <source>
        <dbReference type="ARBA" id="ARBA00022692"/>
    </source>
</evidence>
<keyword evidence="2" id="KW-1003">Cell membrane</keyword>
<keyword evidence="5 6" id="KW-0472">Membrane</keyword>
<evidence type="ECO:0000313" key="9">
    <source>
        <dbReference type="Proteomes" id="UP000784880"/>
    </source>
</evidence>
<dbReference type="Proteomes" id="UP000784880">
    <property type="component" value="Unassembled WGS sequence"/>
</dbReference>
<evidence type="ECO:0000259" key="7">
    <source>
        <dbReference type="Pfam" id="PF04024"/>
    </source>
</evidence>
<gene>
    <name evidence="8" type="ORF">KS419_12150</name>
</gene>
<dbReference type="PANTHER" id="PTHR33885">
    <property type="entry name" value="PHAGE SHOCK PROTEIN C"/>
    <property type="match status" value="1"/>
</dbReference>
<dbReference type="Pfam" id="PF04024">
    <property type="entry name" value="PspC"/>
    <property type="match status" value="1"/>
</dbReference>
<dbReference type="EMBL" id="JAHQCS010000100">
    <property type="protein sequence ID" value="MBU9712495.1"/>
    <property type="molecule type" value="Genomic_DNA"/>
</dbReference>
<proteinExistence type="predicted"/>
<comment type="caution">
    <text evidence="8">The sequence shown here is derived from an EMBL/GenBank/DDBJ whole genome shotgun (WGS) entry which is preliminary data.</text>
</comment>
<feature type="transmembrane region" description="Helical" evidence="6">
    <location>
        <begin position="35"/>
        <end position="55"/>
    </location>
</feature>
<accession>A0ABS6JFQ1</accession>
<keyword evidence="3 6" id="KW-0812">Transmembrane</keyword>
<evidence type="ECO:0000256" key="6">
    <source>
        <dbReference type="SAM" id="Phobius"/>
    </source>
</evidence>
<reference evidence="8 9" key="1">
    <citation type="submission" date="2021-06" db="EMBL/GenBank/DDBJ databases">
        <title>Bacillus sp. RD4P76, an endophyte from a halophyte.</title>
        <authorList>
            <person name="Sun J.-Q."/>
        </authorList>
    </citation>
    <scope>NUCLEOTIDE SEQUENCE [LARGE SCALE GENOMIC DNA]</scope>
    <source>
        <strain evidence="8 9">CGMCC 1.15917</strain>
    </source>
</reference>
<sequence length="62" mass="6772">MKKNQLKKSSKEKSLYGVCGGIAEFFGISSLSIRLIFLVTMPVSIIVYIILVNSLPDSPPSL</sequence>
<evidence type="ECO:0000256" key="1">
    <source>
        <dbReference type="ARBA" id="ARBA00004162"/>
    </source>
</evidence>
<organism evidence="8 9">
    <name type="scientific">Evansella tamaricis</name>
    <dbReference type="NCBI Taxonomy" id="2069301"/>
    <lineage>
        <taxon>Bacteria</taxon>
        <taxon>Bacillati</taxon>
        <taxon>Bacillota</taxon>
        <taxon>Bacilli</taxon>
        <taxon>Bacillales</taxon>
        <taxon>Bacillaceae</taxon>
        <taxon>Evansella</taxon>
    </lineage>
</organism>
<evidence type="ECO:0000256" key="4">
    <source>
        <dbReference type="ARBA" id="ARBA00022989"/>
    </source>
</evidence>
<protein>
    <submittedName>
        <fullName evidence="8">PspC domain-containing protein</fullName>
    </submittedName>
</protein>
<evidence type="ECO:0000256" key="2">
    <source>
        <dbReference type="ARBA" id="ARBA00022475"/>
    </source>
</evidence>
<dbReference type="InterPro" id="IPR007168">
    <property type="entry name" value="Phageshock_PspC_N"/>
</dbReference>
<evidence type="ECO:0000256" key="5">
    <source>
        <dbReference type="ARBA" id="ARBA00023136"/>
    </source>
</evidence>